<dbReference type="RefSeq" id="XP_033452658.1">
    <property type="nucleotide sequence ID" value="XM_033591331.1"/>
</dbReference>
<dbReference type="InterPro" id="IPR022085">
    <property type="entry name" value="OpdG"/>
</dbReference>
<proteinExistence type="predicted"/>
<evidence type="ECO:0000313" key="2">
    <source>
        <dbReference type="Proteomes" id="UP000800082"/>
    </source>
</evidence>
<reference evidence="1" key="1">
    <citation type="journal article" date="2020" name="Stud. Mycol.">
        <title>101 Dothideomycetes genomes: a test case for predicting lifestyles and emergence of pathogens.</title>
        <authorList>
            <person name="Haridas S."/>
            <person name="Albert R."/>
            <person name="Binder M."/>
            <person name="Bloem J."/>
            <person name="Labutti K."/>
            <person name="Salamov A."/>
            <person name="Andreopoulos B."/>
            <person name="Baker S."/>
            <person name="Barry K."/>
            <person name="Bills G."/>
            <person name="Bluhm B."/>
            <person name="Cannon C."/>
            <person name="Castanera R."/>
            <person name="Culley D."/>
            <person name="Daum C."/>
            <person name="Ezra D."/>
            <person name="Gonzalez J."/>
            <person name="Henrissat B."/>
            <person name="Kuo A."/>
            <person name="Liang C."/>
            <person name="Lipzen A."/>
            <person name="Lutzoni F."/>
            <person name="Magnuson J."/>
            <person name="Mondo S."/>
            <person name="Nolan M."/>
            <person name="Ohm R."/>
            <person name="Pangilinan J."/>
            <person name="Park H.-J."/>
            <person name="Ramirez L."/>
            <person name="Alfaro M."/>
            <person name="Sun H."/>
            <person name="Tritt A."/>
            <person name="Yoshinaga Y."/>
            <person name="Zwiers L.-H."/>
            <person name="Turgeon B."/>
            <person name="Goodwin S."/>
            <person name="Spatafora J."/>
            <person name="Crous P."/>
            <person name="Grigoriev I."/>
        </authorList>
    </citation>
    <scope>NUCLEOTIDE SEQUENCE</scope>
    <source>
        <strain evidence="1">CBS 183.55</strain>
    </source>
</reference>
<evidence type="ECO:0000313" key="1">
    <source>
        <dbReference type="EMBL" id="KAF1932410.1"/>
    </source>
</evidence>
<dbReference type="AlphaFoldDB" id="A0A6A5RYI1"/>
<dbReference type="OrthoDB" id="3350591at2759"/>
<name>A0A6A5RYI1_9PLEO</name>
<dbReference type="Proteomes" id="UP000800082">
    <property type="component" value="Unassembled WGS sequence"/>
</dbReference>
<organism evidence="1 2">
    <name type="scientific">Didymella exigua CBS 183.55</name>
    <dbReference type="NCBI Taxonomy" id="1150837"/>
    <lineage>
        <taxon>Eukaryota</taxon>
        <taxon>Fungi</taxon>
        <taxon>Dikarya</taxon>
        <taxon>Ascomycota</taxon>
        <taxon>Pezizomycotina</taxon>
        <taxon>Dothideomycetes</taxon>
        <taxon>Pleosporomycetidae</taxon>
        <taxon>Pleosporales</taxon>
        <taxon>Pleosporineae</taxon>
        <taxon>Didymellaceae</taxon>
        <taxon>Didymella</taxon>
    </lineage>
</organism>
<gene>
    <name evidence="1" type="ORF">M421DRAFT_417124</name>
</gene>
<sequence>MTTGFTAFFARLRVENSKASYPDAECSTLTSYLNGDIDVQQCATELTEYTDRRLPVSSKLVIWGLIIQLGLNFAETHEDLVALSKEVLCIPASKATGGIDWTNETQSLGQAFRSFYDSTRGPTLDADNAGAQKPTTGQSTASRQWSNINEFGARLQHAGLLDDSLNGLLLIVKLLEMKPSEAQVQMNLGAAAAWLEFASKEIREGAAGVGAHTNWAQSSDYKKEPQVDGKRLVLWKERLAELSGLPYVSEELAVSCERATTAIEQALWERKN</sequence>
<accession>A0A6A5RYI1</accession>
<dbReference type="EMBL" id="ML978959">
    <property type="protein sequence ID" value="KAF1932410.1"/>
    <property type="molecule type" value="Genomic_DNA"/>
</dbReference>
<dbReference type="GeneID" id="54348999"/>
<dbReference type="Pfam" id="PF12311">
    <property type="entry name" value="DUF3632"/>
    <property type="match status" value="1"/>
</dbReference>
<keyword evidence="2" id="KW-1185">Reference proteome</keyword>
<protein>
    <submittedName>
        <fullName evidence="1">Uncharacterized protein</fullName>
    </submittedName>
</protein>